<dbReference type="OrthoDB" id="948134at2"/>
<name>A0A285UNQ7_9HYPH</name>
<evidence type="ECO:0000313" key="3">
    <source>
        <dbReference type="EMBL" id="SOC43018.1"/>
    </source>
</evidence>
<feature type="transmembrane region" description="Helical" evidence="1">
    <location>
        <begin position="123"/>
        <end position="146"/>
    </location>
</feature>
<proteinExistence type="predicted"/>
<gene>
    <name evidence="3" type="ORF">SAMN05892877_110245</name>
</gene>
<organism evidence="3 4">
    <name type="scientific">Rhizobium subbaraonis</name>
    <dbReference type="NCBI Taxonomy" id="908946"/>
    <lineage>
        <taxon>Bacteria</taxon>
        <taxon>Pseudomonadati</taxon>
        <taxon>Pseudomonadota</taxon>
        <taxon>Alphaproteobacteria</taxon>
        <taxon>Hyphomicrobiales</taxon>
        <taxon>Rhizobiaceae</taxon>
        <taxon>Rhizobium/Agrobacterium group</taxon>
        <taxon>Rhizobium</taxon>
    </lineage>
</organism>
<sequence>MSLELLIEKYGTLAVFLGAGVEGETAVVIGGVLAHRGYLSFWQVAVAAAIGSFIADQFFFLAGRYARASAMVRRILANPGIASVQRLLERHPNGFVFAFRFIYGLRTISPIAIGTTKIPTARFVVLNALAACIWGPLFAGVGYVFGQGAEHLLGRLPLPHHLLLAAAVPCGLLLALAYVFRKRLLRFFRSAPRETSK</sequence>
<feature type="domain" description="VTT" evidence="2">
    <location>
        <begin position="24"/>
        <end position="143"/>
    </location>
</feature>
<keyword evidence="1" id="KW-0812">Transmembrane</keyword>
<accession>A0A285UNQ7</accession>
<dbReference type="InterPro" id="IPR032816">
    <property type="entry name" value="VTT_dom"/>
</dbReference>
<evidence type="ECO:0000259" key="2">
    <source>
        <dbReference type="Pfam" id="PF09335"/>
    </source>
</evidence>
<feature type="transmembrane region" description="Helical" evidence="1">
    <location>
        <begin position="40"/>
        <end position="63"/>
    </location>
</feature>
<dbReference type="PANTHER" id="PTHR42709">
    <property type="entry name" value="ALKALINE PHOSPHATASE LIKE PROTEIN"/>
    <property type="match status" value="1"/>
</dbReference>
<dbReference type="Pfam" id="PF09335">
    <property type="entry name" value="VTT_dom"/>
    <property type="match status" value="1"/>
</dbReference>
<feature type="transmembrane region" description="Helical" evidence="1">
    <location>
        <begin position="12"/>
        <end position="34"/>
    </location>
</feature>
<keyword evidence="4" id="KW-1185">Reference proteome</keyword>
<dbReference type="InterPro" id="IPR051311">
    <property type="entry name" value="DedA_domain"/>
</dbReference>
<dbReference type="AlphaFoldDB" id="A0A285UNQ7"/>
<feature type="transmembrane region" description="Helical" evidence="1">
    <location>
        <begin position="158"/>
        <end position="180"/>
    </location>
</feature>
<dbReference type="PANTHER" id="PTHR42709:SF2">
    <property type="entry name" value="INNER MEMBRANE PROTEIN YOHD"/>
    <property type="match status" value="1"/>
</dbReference>
<keyword evidence="1" id="KW-1133">Transmembrane helix</keyword>
<reference evidence="3 4" key="1">
    <citation type="submission" date="2017-08" db="EMBL/GenBank/DDBJ databases">
        <authorList>
            <person name="de Groot N.N."/>
        </authorList>
    </citation>
    <scope>NUCLEOTIDE SEQUENCE [LARGE SCALE GENOMIC DNA]</scope>
    <source>
        <strain evidence="3 4">JC85</strain>
    </source>
</reference>
<evidence type="ECO:0000313" key="4">
    <source>
        <dbReference type="Proteomes" id="UP000219167"/>
    </source>
</evidence>
<keyword evidence="1" id="KW-0472">Membrane</keyword>
<dbReference type="RefSeq" id="WP_097141092.1">
    <property type="nucleotide sequence ID" value="NZ_OBQD01000010.1"/>
</dbReference>
<protein>
    <submittedName>
        <fullName evidence="3">Membrane protein DedA with SNARE-associated domain</fullName>
    </submittedName>
</protein>
<dbReference type="GO" id="GO:0005886">
    <property type="term" value="C:plasma membrane"/>
    <property type="evidence" value="ECO:0007669"/>
    <property type="project" value="TreeGrafter"/>
</dbReference>
<dbReference type="Proteomes" id="UP000219167">
    <property type="component" value="Unassembled WGS sequence"/>
</dbReference>
<dbReference type="EMBL" id="OBQD01000010">
    <property type="protein sequence ID" value="SOC43018.1"/>
    <property type="molecule type" value="Genomic_DNA"/>
</dbReference>
<evidence type="ECO:0000256" key="1">
    <source>
        <dbReference type="SAM" id="Phobius"/>
    </source>
</evidence>